<gene>
    <name evidence="11" type="ORF">B9W14_10390</name>
</gene>
<feature type="binding site" evidence="9">
    <location>
        <begin position="36"/>
        <end position="43"/>
    </location>
    <ligand>
        <name>ATP</name>
        <dbReference type="ChEBI" id="CHEBI:30616"/>
    </ligand>
</feature>
<keyword evidence="5" id="KW-0413">Isomerase</keyword>
<dbReference type="InterPro" id="IPR014017">
    <property type="entry name" value="DNA_helicase_UvrD-like_C"/>
</dbReference>
<comment type="catalytic activity">
    <reaction evidence="6">
        <text>Couples ATP hydrolysis with the unwinding of duplex DNA by translocating in the 3'-5' direction.</text>
        <dbReference type="EC" id="5.6.2.4"/>
    </reaction>
</comment>
<evidence type="ECO:0000256" key="3">
    <source>
        <dbReference type="ARBA" id="ARBA00022806"/>
    </source>
</evidence>
<evidence type="ECO:0000256" key="5">
    <source>
        <dbReference type="ARBA" id="ARBA00023235"/>
    </source>
</evidence>
<evidence type="ECO:0000256" key="7">
    <source>
        <dbReference type="ARBA" id="ARBA00034808"/>
    </source>
</evidence>
<evidence type="ECO:0000256" key="1">
    <source>
        <dbReference type="ARBA" id="ARBA00022741"/>
    </source>
</evidence>
<dbReference type="PROSITE" id="PS51198">
    <property type="entry name" value="UVRD_HELICASE_ATP_BIND"/>
    <property type="match status" value="1"/>
</dbReference>
<evidence type="ECO:0000259" key="10">
    <source>
        <dbReference type="PROSITE" id="PS51198"/>
    </source>
</evidence>
<dbReference type="InterPro" id="IPR027417">
    <property type="entry name" value="P-loop_NTPase"/>
</dbReference>
<dbReference type="GO" id="GO:0005524">
    <property type="term" value="F:ATP binding"/>
    <property type="evidence" value="ECO:0007669"/>
    <property type="project" value="UniProtKB-UniRule"/>
</dbReference>
<dbReference type="EMBL" id="CP020953">
    <property type="protein sequence ID" value="AWI04887.1"/>
    <property type="molecule type" value="Genomic_DNA"/>
</dbReference>
<keyword evidence="3 9" id="KW-0347">Helicase</keyword>
<organism evidence="11 12">
    <name type="scientific">Clostridium drakei</name>
    <dbReference type="NCBI Taxonomy" id="332101"/>
    <lineage>
        <taxon>Bacteria</taxon>
        <taxon>Bacillati</taxon>
        <taxon>Bacillota</taxon>
        <taxon>Clostridia</taxon>
        <taxon>Eubacteriales</taxon>
        <taxon>Clostridiaceae</taxon>
        <taxon>Clostridium</taxon>
    </lineage>
</organism>
<dbReference type="AlphaFoldDB" id="A0A2U8DQ30"/>
<dbReference type="GO" id="GO:0000725">
    <property type="term" value="P:recombinational repair"/>
    <property type="evidence" value="ECO:0007669"/>
    <property type="project" value="TreeGrafter"/>
</dbReference>
<evidence type="ECO:0000313" key="12">
    <source>
        <dbReference type="Proteomes" id="UP000244910"/>
    </source>
</evidence>
<dbReference type="GO" id="GO:0043138">
    <property type="term" value="F:3'-5' DNA helicase activity"/>
    <property type="evidence" value="ECO:0007669"/>
    <property type="project" value="UniProtKB-EC"/>
</dbReference>
<dbReference type="GO" id="GO:0016887">
    <property type="term" value="F:ATP hydrolysis activity"/>
    <property type="evidence" value="ECO:0007669"/>
    <property type="project" value="RHEA"/>
</dbReference>
<keyword evidence="4 9" id="KW-0067">ATP-binding</keyword>
<dbReference type="Proteomes" id="UP000244910">
    <property type="component" value="Chromosome"/>
</dbReference>
<dbReference type="EC" id="5.6.2.4" evidence="7"/>
<dbReference type="GO" id="GO:0003677">
    <property type="term" value="F:DNA binding"/>
    <property type="evidence" value="ECO:0007669"/>
    <property type="project" value="InterPro"/>
</dbReference>
<dbReference type="OrthoDB" id="9765670at2"/>
<evidence type="ECO:0000256" key="9">
    <source>
        <dbReference type="PROSITE-ProRule" id="PRU00560"/>
    </source>
</evidence>
<protein>
    <recommendedName>
        <fullName evidence="7">DNA 3'-5' helicase</fullName>
        <ecNumber evidence="7">5.6.2.4</ecNumber>
    </recommendedName>
</protein>
<keyword evidence="12" id="KW-1185">Reference proteome</keyword>
<evidence type="ECO:0000256" key="2">
    <source>
        <dbReference type="ARBA" id="ARBA00022801"/>
    </source>
</evidence>
<sequence length="617" mass="70872">MEEKEFVIDDHIDDHVDEEIKKCFDKKNKKSFFTFAGAGSGKTKSLINALTYIKDTYGYELLTYSRQVAVITYTNAACDEILDRINFSPLFAVSTIHSFLWELIKNQQRDIKNWIKNNTEEEILELEKQQSRGRAGAAYDNRTKKIKSKKERLLKIETVRKFSYNPNGNNFRYDYLSHAEVIKMGSEFIAKSDTMQNILINKYPILLIDESQDTKKELVDALLFLYEKHKSKIVIGMFGDTMQKVYTDGKEDLTLCIPDDWVKPVKVMNHRSSNRIVKLANEIRKSFDDKIQRPRSNANEGKVHLFIADSNSDKSKIENLVADSMYKLTDDDKWLVATECKTLILEHHMAGSRLKFLELFKPLYSVDSLKTGILDGTLPEIQLLTNKVLPLILACKRDDKFQVAKMIKQYSPLVNKKAFGEATKKPLLCLNRAYQSVKKLCKLWNYGKIPTCLEVIENIESTGLFEIPNRLQGIVDIKSNENIDEITNSLIKSFSTPFSQIEAYSAYINNETSFATHQGVKGLEFTRVVVIVDDDEAQGFLFSYEKLFGAKEKSKTDIKNENEGKDTSIARTKRLFYVACTRAKQSLAIIAYTHDCNAVKQSVIENNWFLEKEITIF</sequence>
<dbReference type="InterPro" id="IPR000212">
    <property type="entry name" value="DNA_helicase_UvrD/REP"/>
</dbReference>
<evidence type="ECO:0000313" key="11">
    <source>
        <dbReference type="EMBL" id="AWI04887.1"/>
    </source>
</evidence>
<dbReference type="Pfam" id="PF00580">
    <property type="entry name" value="UvrD-helicase"/>
    <property type="match status" value="1"/>
</dbReference>
<dbReference type="PANTHER" id="PTHR11070:SF2">
    <property type="entry name" value="ATP-DEPENDENT DNA HELICASE SRS2"/>
    <property type="match status" value="1"/>
</dbReference>
<proteinExistence type="predicted"/>
<dbReference type="PANTHER" id="PTHR11070">
    <property type="entry name" value="UVRD / RECB / PCRA DNA HELICASE FAMILY MEMBER"/>
    <property type="match status" value="1"/>
</dbReference>
<dbReference type="RefSeq" id="WP_032075956.1">
    <property type="nucleotide sequence ID" value="NZ_CP020953.1"/>
</dbReference>
<name>A0A2U8DQ30_9CLOT</name>
<dbReference type="InterPro" id="IPR014016">
    <property type="entry name" value="UvrD-like_ATP-bd"/>
</dbReference>
<comment type="catalytic activity">
    <reaction evidence="8">
        <text>ATP + H2O = ADP + phosphate + H(+)</text>
        <dbReference type="Rhea" id="RHEA:13065"/>
        <dbReference type="ChEBI" id="CHEBI:15377"/>
        <dbReference type="ChEBI" id="CHEBI:15378"/>
        <dbReference type="ChEBI" id="CHEBI:30616"/>
        <dbReference type="ChEBI" id="CHEBI:43474"/>
        <dbReference type="ChEBI" id="CHEBI:456216"/>
        <dbReference type="EC" id="5.6.2.4"/>
    </reaction>
</comment>
<feature type="domain" description="UvrD-like helicase ATP-binding" evidence="10">
    <location>
        <begin position="15"/>
        <end position="286"/>
    </location>
</feature>
<dbReference type="Pfam" id="PF13361">
    <property type="entry name" value="UvrD_C"/>
    <property type="match status" value="1"/>
</dbReference>
<dbReference type="KEGG" id="cdrk:B9W14_10390"/>
<keyword evidence="2 9" id="KW-0378">Hydrolase</keyword>
<dbReference type="SUPFAM" id="SSF52540">
    <property type="entry name" value="P-loop containing nucleoside triphosphate hydrolases"/>
    <property type="match status" value="1"/>
</dbReference>
<dbReference type="Gene3D" id="3.40.50.300">
    <property type="entry name" value="P-loop containing nucleotide triphosphate hydrolases"/>
    <property type="match status" value="2"/>
</dbReference>
<reference evidence="12" key="1">
    <citation type="submission" date="2017-04" db="EMBL/GenBank/DDBJ databases">
        <authorList>
            <person name="Song Y."/>
            <person name="Cho B.-K."/>
        </authorList>
    </citation>
    <scope>NUCLEOTIDE SEQUENCE [LARGE SCALE GENOMIC DNA]</scope>
    <source>
        <strain evidence="12">SL1</strain>
    </source>
</reference>
<keyword evidence="1 9" id="KW-0547">Nucleotide-binding</keyword>
<evidence type="ECO:0000256" key="6">
    <source>
        <dbReference type="ARBA" id="ARBA00034617"/>
    </source>
</evidence>
<evidence type="ECO:0000256" key="8">
    <source>
        <dbReference type="ARBA" id="ARBA00048988"/>
    </source>
</evidence>
<accession>A0A2U8DQ30</accession>
<evidence type="ECO:0000256" key="4">
    <source>
        <dbReference type="ARBA" id="ARBA00022840"/>
    </source>
</evidence>